<dbReference type="Proteomes" id="UP000269154">
    <property type="component" value="Unassembled WGS sequence"/>
</dbReference>
<proteinExistence type="predicted"/>
<evidence type="ECO:0000313" key="2">
    <source>
        <dbReference type="Proteomes" id="UP000269154"/>
    </source>
</evidence>
<reference evidence="1 2" key="1">
    <citation type="journal article" date="2018" name="ACS Chem. Biol.">
        <title>Ketoreductase domain dysfunction expands chemodiversity: malyngamide biosynthesis in the cyanobacterium Okeania hirsuta.</title>
        <authorList>
            <person name="Moss N.A."/>
            <person name="Leao T."/>
            <person name="Rankin M."/>
            <person name="McCullough T.M."/>
            <person name="Qu P."/>
            <person name="Korobeynikov A."/>
            <person name="Smith J.L."/>
            <person name="Gerwick L."/>
            <person name="Gerwick W.H."/>
        </authorList>
    </citation>
    <scope>NUCLEOTIDE SEQUENCE [LARGE SCALE GENOMIC DNA]</scope>
    <source>
        <strain evidence="1 2">PAB10Feb10-1</strain>
    </source>
</reference>
<dbReference type="AlphaFoldDB" id="A0A3N6PAJ7"/>
<accession>A0A3N6PAJ7</accession>
<comment type="caution">
    <text evidence="1">The sequence shown here is derived from an EMBL/GenBank/DDBJ whole genome shotgun (WGS) entry which is preliminary data.</text>
</comment>
<keyword evidence="2" id="KW-1185">Reference proteome</keyword>
<name>A0A3N6PAJ7_9CYAN</name>
<evidence type="ECO:0000313" key="1">
    <source>
        <dbReference type="EMBL" id="RQH43080.1"/>
    </source>
</evidence>
<organism evidence="1 2">
    <name type="scientific">Okeania hirsuta</name>
    <dbReference type="NCBI Taxonomy" id="1458930"/>
    <lineage>
        <taxon>Bacteria</taxon>
        <taxon>Bacillati</taxon>
        <taxon>Cyanobacteriota</taxon>
        <taxon>Cyanophyceae</taxon>
        <taxon>Oscillatoriophycideae</taxon>
        <taxon>Oscillatoriales</taxon>
        <taxon>Microcoleaceae</taxon>
        <taxon>Okeania</taxon>
    </lineage>
</organism>
<gene>
    <name evidence="1" type="ORF">D5R40_13765</name>
</gene>
<dbReference type="EMBL" id="RCBY01000067">
    <property type="protein sequence ID" value="RQH43080.1"/>
    <property type="molecule type" value="Genomic_DNA"/>
</dbReference>
<protein>
    <submittedName>
        <fullName evidence="1">Uncharacterized protein</fullName>
    </submittedName>
</protein>
<sequence>MFISFPLPYSPTQESVTNIYKIAIIPVKKTQGKFLIMNENFPAFTEIMPNFLTFLVANNIQFLL</sequence>